<dbReference type="InterPro" id="IPR012328">
    <property type="entry name" value="Chalcone/stilbene_synt_C"/>
</dbReference>
<dbReference type="InterPro" id="IPR016039">
    <property type="entry name" value="Thiolase-like"/>
</dbReference>
<dbReference type="PANTHER" id="PTHR11877">
    <property type="entry name" value="HYDROXYMETHYLGLUTARYL-COA SYNTHASE"/>
    <property type="match status" value="1"/>
</dbReference>
<reference evidence="4" key="1">
    <citation type="submission" date="2021-01" db="EMBL/GenBank/DDBJ databases">
        <authorList>
            <person name="Corre E."/>
            <person name="Pelletier E."/>
            <person name="Niang G."/>
            <person name="Scheremetjew M."/>
            <person name="Finn R."/>
            <person name="Kale V."/>
            <person name="Holt S."/>
            <person name="Cochrane G."/>
            <person name="Meng A."/>
            <person name="Brown T."/>
            <person name="Cohen L."/>
        </authorList>
    </citation>
    <scope>NUCLEOTIDE SEQUENCE</scope>
    <source>
        <strain evidence="4">CCMP281</strain>
    </source>
</reference>
<dbReference type="InterPro" id="IPR011141">
    <property type="entry name" value="Polyketide_synthase_type-III"/>
</dbReference>
<dbReference type="SUPFAM" id="SSF53901">
    <property type="entry name" value="Thiolase-like"/>
    <property type="match status" value="1"/>
</dbReference>
<dbReference type="EMBL" id="HBHX01047598">
    <property type="protein sequence ID" value="CAE0126950.1"/>
    <property type="molecule type" value="Transcribed_RNA"/>
</dbReference>
<sequence>MAMALTNSLFGDGCAAAVLICPTPQKPIQSSDARPKPALYGFESMLVPDTLGSLCYEWLEDYNKYSFTISPQVPYLMGLKIPIMVSRLLDKHRLKKEDISHWVVHSGGKKVLDCVMYSLGLSKHAIRHSLSSLKSMGNMSSGSFLWAYDSLLKEECVSPGEFGMFITMGPGAGIECALWRA</sequence>
<feature type="domain" description="Chalcone/stilbene synthase C-terminal" evidence="3">
    <location>
        <begin position="66"/>
        <end position="180"/>
    </location>
</feature>
<protein>
    <recommendedName>
        <fullName evidence="3">Chalcone/stilbene synthase C-terminal domain-containing protein</fullName>
    </recommendedName>
</protein>
<evidence type="ECO:0000313" key="4">
    <source>
        <dbReference type="EMBL" id="CAE0126950.1"/>
    </source>
</evidence>
<dbReference type="GO" id="GO:0030639">
    <property type="term" value="P:polyketide biosynthetic process"/>
    <property type="evidence" value="ECO:0007669"/>
    <property type="project" value="TreeGrafter"/>
</dbReference>
<dbReference type="AlphaFoldDB" id="A0A7S3F4R3"/>
<proteinExistence type="inferred from homology"/>
<dbReference type="PANTHER" id="PTHR11877:SF46">
    <property type="entry name" value="TYPE III POLYKETIDE SYNTHASE A"/>
    <property type="match status" value="1"/>
</dbReference>
<dbReference type="GO" id="GO:0016747">
    <property type="term" value="F:acyltransferase activity, transferring groups other than amino-acyl groups"/>
    <property type="evidence" value="ECO:0007669"/>
    <property type="project" value="InterPro"/>
</dbReference>
<organism evidence="4">
    <name type="scientific">Haptolina ericina</name>
    <dbReference type="NCBI Taxonomy" id="156174"/>
    <lineage>
        <taxon>Eukaryota</taxon>
        <taxon>Haptista</taxon>
        <taxon>Haptophyta</taxon>
        <taxon>Prymnesiophyceae</taxon>
        <taxon>Prymnesiales</taxon>
        <taxon>Prymnesiaceae</taxon>
        <taxon>Haptolina</taxon>
    </lineage>
</organism>
<accession>A0A7S3F4R3</accession>
<dbReference type="Gene3D" id="3.40.47.10">
    <property type="match status" value="1"/>
</dbReference>
<gene>
    <name evidence="4" type="ORF">HERI1096_LOCUS26353</name>
</gene>
<evidence type="ECO:0000259" key="3">
    <source>
        <dbReference type="Pfam" id="PF02797"/>
    </source>
</evidence>
<dbReference type="Pfam" id="PF02797">
    <property type="entry name" value="Chal_sti_synt_C"/>
    <property type="match status" value="1"/>
</dbReference>
<keyword evidence="2" id="KW-0808">Transferase</keyword>
<evidence type="ECO:0000256" key="2">
    <source>
        <dbReference type="ARBA" id="ARBA00022679"/>
    </source>
</evidence>
<comment type="similarity">
    <text evidence="1">Belongs to the thiolase-like superfamily. Chalcone/stilbene synthases family.</text>
</comment>
<name>A0A7S3F4R3_9EUKA</name>
<evidence type="ECO:0000256" key="1">
    <source>
        <dbReference type="ARBA" id="ARBA00005531"/>
    </source>
</evidence>